<protein>
    <submittedName>
        <fullName evidence="2">Uncharacterized protein</fullName>
    </submittedName>
</protein>
<gene>
    <name evidence="2" type="ORF">NDU88_001274</name>
</gene>
<organism evidence="2 3">
    <name type="scientific">Pleurodeles waltl</name>
    <name type="common">Iberian ribbed newt</name>
    <dbReference type="NCBI Taxonomy" id="8319"/>
    <lineage>
        <taxon>Eukaryota</taxon>
        <taxon>Metazoa</taxon>
        <taxon>Chordata</taxon>
        <taxon>Craniata</taxon>
        <taxon>Vertebrata</taxon>
        <taxon>Euteleostomi</taxon>
        <taxon>Amphibia</taxon>
        <taxon>Batrachia</taxon>
        <taxon>Caudata</taxon>
        <taxon>Salamandroidea</taxon>
        <taxon>Salamandridae</taxon>
        <taxon>Pleurodelinae</taxon>
        <taxon>Pleurodeles</taxon>
    </lineage>
</organism>
<reference evidence="2" key="1">
    <citation type="journal article" date="2022" name="bioRxiv">
        <title>Sequencing and chromosome-scale assembly of the giantPleurodeles waltlgenome.</title>
        <authorList>
            <person name="Brown T."/>
            <person name="Elewa A."/>
            <person name="Iarovenko S."/>
            <person name="Subramanian E."/>
            <person name="Araus A.J."/>
            <person name="Petzold A."/>
            <person name="Susuki M."/>
            <person name="Suzuki K.-i.T."/>
            <person name="Hayashi T."/>
            <person name="Toyoda A."/>
            <person name="Oliveira C."/>
            <person name="Osipova E."/>
            <person name="Leigh N.D."/>
            <person name="Simon A."/>
            <person name="Yun M.H."/>
        </authorList>
    </citation>
    <scope>NUCLEOTIDE SEQUENCE</scope>
    <source>
        <strain evidence="2">20211129_DDA</strain>
        <tissue evidence="2">Liver</tissue>
    </source>
</reference>
<proteinExistence type="predicted"/>
<accession>A0AAV7WLA7</accession>
<name>A0AAV7WLA7_PLEWA</name>
<feature type="region of interest" description="Disordered" evidence="1">
    <location>
        <begin position="73"/>
        <end position="117"/>
    </location>
</feature>
<evidence type="ECO:0000313" key="2">
    <source>
        <dbReference type="EMBL" id="KAJ1213642.1"/>
    </source>
</evidence>
<dbReference type="Proteomes" id="UP001066276">
    <property type="component" value="Chromosome 1_1"/>
</dbReference>
<comment type="caution">
    <text evidence="2">The sequence shown here is derived from an EMBL/GenBank/DDBJ whole genome shotgun (WGS) entry which is preliminary data.</text>
</comment>
<dbReference type="AlphaFoldDB" id="A0AAV7WLA7"/>
<evidence type="ECO:0000313" key="3">
    <source>
        <dbReference type="Proteomes" id="UP001066276"/>
    </source>
</evidence>
<dbReference type="EMBL" id="JANPWB010000001">
    <property type="protein sequence ID" value="KAJ1213642.1"/>
    <property type="molecule type" value="Genomic_DNA"/>
</dbReference>
<sequence length="223" mass="23796">MANSERVLEALRVLQEEGREDLLQEGVLVQEGIGLKRPRRASSEGVAAAVIACSSPGSGKKFRQKSVMGRRYGQAVAEGEEREGVPGSGRALASGRQEKHTSEAGQGRPAFTSGHTVGISTPLRHLQEERVRPGAAYPTSGDSVLSSQVWKRHMTYDEPSASQSAGGLIRDMGFEEALDFDEENETVAMVGGNFKDVGGKGNNQSCSVGVLQGQKRAAVRSDR</sequence>
<evidence type="ECO:0000256" key="1">
    <source>
        <dbReference type="SAM" id="MobiDB-lite"/>
    </source>
</evidence>
<keyword evidence="3" id="KW-1185">Reference proteome</keyword>